<keyword evidence="5" id="KW-0547">Nucleotide-binding</keyword>
<gene>
    <name evidence="10" type="ORF">ASZ90_017526</name>
</gene>
<keyword evidence="4" id="KW-0677">Repeat</keyword>
<dbReference type="PROSITE" id="PS00211">
    <property type="entry name" value="ABC_TRANSPORTER_1"/>
    <property type="match status" value="2"/>
</dbReference>
<evidence type="ECO:0000256" key="4">
    <source>
        <dbReference type="ARBA" id="ARBA00022737"/>
    </source>
</evidence>
<reference evidence="10" key="1">
    <citation type="journal article" date="2015" name="Proc. Natl. Acad. Sci. U.S.A.">
        <title>Networks of energetic and metabolic interactions define dynamics in microbial communities.</title>
        <authorList>
            <person name="Embree M."/>
            <person name="Liu J.K."/>
            <person name="Al-Bassam M.M."/>
            <person name="Zengler K."/>
        </authorList>
    </citation>
    <scope>NUCLEOTIDE SEQUENCE</scope>
</reference>
<dbReference type="PANTHER" id="PTHR43790:SF9">
    <property type="entry name" value="GALACTOFURANOSE TRANSPORTER ATP-BINDING PROTEIN YTFR"/>
    <property type="match status" value="1"/>
</dbReference>
<keyword evidence="2" id="KW-0813">Transport</keyword>
<evidence type="ECO:0000256" key="1">
    <source>
        <dbReference type="ARBA" id="ARBA00004202"/>
    </source>
</evidence>
<keyword evidence="3" id="KW-1003">Cell membrane</keyword>
<dbReference type="InterPro" id="IPR017871">
    <property type="entry name" value="ABC_transporter-like_CS"/>
</dbReference>
<dbReference type="InterPro" id="IPR050107">
    <property type="entry name" value="ABC_carbohydrate_import_ATPase"/>
</dbReference>
<name>A0A0W8E972_9ZZZZ</name>
<dbReference type="InterPro" id="IPR027417">
    <property type="entry name" value="P-loop_NTPase"/>
</dbReference>
<dbReference type="EMBL" id="LNQE01001831">
    <property type="protein sequence ID" value="KUG05037.1"/>
    <property type="molecule type" value="Genomic_DNA"/>
</dbReference>
<organism evidence="10">
    <name type="scientific">hydrocarbon metagenome</name>
    <dbReference type="NCBI Taxonomy" id="938273"/>
    <lineage>
        <taxon>unclassified sequences</taxon>
        <taxon>metagenomes</taxon>
        <taxon>ecological metagenomes</taxon>
    </lineage>
</organism>
<accession>A0A0W8E972</accession>
<dbReference type="SUPFAM" id="SSF52540">
    <property type="entry name" value="P-loop containing nucleoside triphosphate hydrolases"/>
    <property type="match status" value="2"/>
</dbReference>
<evidence type="ECO:0000256" key="5">
    <source>
        <dbReference type="ARBA" id="ARBA00022741"/>
    </source>
</evidence>
<feature type="domain" description="ABC transporter" evidence="9">
    <location>
        <begin position="7"/>
        <end position="241"/>
    </location>
</feature>
<dbReference type="GO" id="GO:0005524">
    <property type="term" value="F:ATP binding"/>
    <property type="evidence" value="ECO:0007669"/>
    <property type="project" value="UniProtKB-KW"/>
</dbReference>
<evidence type="ECO:0000256" key="3">
    <source>
        <dbReference type="ARBA" id="ARBA00022475"/>
    </source>
</evidence>
<comment type="caution">
    <text evidence="10">The sequence shown here is derived from an EMBL/GenBank/DDBJ whole genome shotgun (WGS) entry which is preliminary data.</text>
</comment>
<evidence type="ECO:0000256" key="6">
    <source>
        <dbReference type="ARBA" id="ARBA00022840"/>
    </source>
</evidence>
<dbReference type="CDD" id="cd03216">
    <property type="entry name" value="ABC_Carb_Monos_I"/>
    <property type="match status" value="1"/>
</dbReference>
<keyword evidence="6 10" id="KW-0067">ATP-binding</keyword>
<proteinExistence type="predicted"/>
<dbReference type="Pfam" id="PF00005">
    <property type="entry name" value="ABC_tran"/>
    <property type="match status" value="2"/>
</dbReference>
<evidence type="ECO:0000313" key="10">
    <source>
        <dbReference type="EMBL" id="KUG05037.1"/>
    </source>
</evidence>
<sequence length="506" mass="56809">MKRIPVIEMKGISKRFPGVIANDNISFRVYPGEIHALLGENGAGKSTLMSILAGLYRPDNGTIKVKGKAVRLYSPRKALEEGIGMIYQHFRLVNNFTVAENIVLGSRDINWGISQERIEKETRDMSRSYGMEIDPALRVQQLSLGEQQRVEILKMLYRGCDILIMDEPTTVLTPGEVKELFNVLRIMSRQGKSIILITHKLNEVMEIADYVTVLRRGKVVGDDRIENLDEGLLTRMMVAREVIYSQARRESEPGSIIFNIDKLNVKGDRGNIAVDKVSFNLRRGEIMAIAGVAGNGQKELVEALAGLRKVLSGSIEYEGEEIKHKDVKSRIALGINLVPEDRIGMGLVPNLSVIDNSILRSYYKEEFYSGWFLNYKKIRSYTDRIINDYDVFLSDSKHPINYLSGGNLQKLLLGREIDQSPRVLLASYPVRGLDVAAAEGVYDLLLKERDKGTAILLVLEDLEDIFRIADRVAVMYQGCIRRILDVEKTSIDEIGSIMVGAELTGV</sequence>
<keyword evidence="7" id="KW-1278">Translocase</keyword>
<dbReference type="GO" id="GO:0005886">
    <property type="term" value="C:plasma membrane"/>
    <property type="evidence" value="ECO:0007669"/>
    <property type="project" value="UniProtKB-SubCell"/>
</dbReference>
<protein>
    <submittedName>
        <fullName evidence="10">Putative deoxyribose-specific abc transporter, atp-binding protein</fullName>
    </submittedName>
</protein>
<evidence type="ECO:0000256" key="8">
    <source>
        <dbReference type="ARBA" id="ARBA00023136"/>
    </source>
</evidence>
<evidence type="ECO:0000256" key="2">
    <source>
        <dbReference type="ARBA" id="ARBA00022448"/>
    </source>
</evidence>
<dbReference type="InterPro" id="IPR003593">
    <property type="entry name" value="AAA+_ATPase"/>
</dbReference>
<dbReference type="CDD" id="cd03215">
    <property type="entry name" value="ABC_Carb_Monos_II"/>
    <property type="match status" value="1"/>
</dbReference>
<dbReference type="GO" id="GO:0016887">
    <property type="term" value="F:ATP hydrolysis activity"/>
    <property type="evidence" value="ECO:0007669"/>
    <property type="project" value="InterPro"/>
</dbReference>
<dbReference type="PANTHER" id="PTHR43790">
    <property type="entry name" value="CARBOHYDRATE TRANSPORT ATP-BINDING PROTEIN MG119-RELATED"/>
    <property type="match status" value="1"/>
</dbReference>
<evidence type="ECO:0000259" key="9">
    <source>
        <dbReference type="PROSITE" id="PS50893"/>
    </source>
</evidence>
<dbReference type="FunFam" id="3.40.50.300:FF:000127">
    <property type="entry name" value="Ribose import ATP-binding protein RbsA"/>
    <property type="match status" value="1"/>
</dbReference>
<dbReference type="InterPro" id="IPR003439">
    <property type="entry name" value="ABC_transporter-like_ATP-bd"/>
</dbReference>
<keyword evidence="8" id="KW-0472">Membrane</keyword>
<comment type="subcellular location">
    <subcellularLocation>
        <location evidence="1">Cell membrane</location>
        <topology evidence="1">Peripheral membrane protein</topology>
    </subcellularLocation>
</comment>
<evidence type="ECO:0000256" key="7">
    <source>
        <dbReference type="ARBA" id="ARBA00022967"/>
    </source>
</evidence>
<dbReference type="AlphaFoldDB" id="A0A0W8E972"/>
<dbReference type="SMART" id="SM00382">
    <property type="entry name" value="AAA"/>
    <property type="match status" value="2"/>
</dbReference>
<dbReference type="Gene3D" id="3.40.50.300">
    <property type="entry name" value="P-loop containing nucleotide triphosphate hydrolases"/>
    <property type="match status" value="2"/>
</dbReference>
<feature type="domain" description="ABC transporter" evidence="9">
    <location>
        <begin position="258"/>
        <end position="502"/>
    </location>
</feature>
<dbReference type="PROSITE" id="PS50893">
    <property type="entry name" value="ABC_TRANSPORTER_2"/>
    <property type="match status" value="2"/>
</dbReference>